<evidence type="ECO:0000256" key="11">
    <source>
        <dbReference type="ARBA" id="ARBA00022842"/>
    </source>
</evidence>
<comment type="caution">
    <text evidence="20">The sequence shown here is derived from an EMBL/GenBank/DDBJ whole genome shotgun (WGS) entry which is preliminary data.</text>
</comment>
<evidence type="ECO:0000256" key="4">
    <source>
        <dbReference type="ARBA" id="ARBA00010561"/>
    </source>
</evidence>
<comment type="catalytic activity">
    <reaction evidence="18 19">
        <text>alpha-ribazole 5'-phosphate + adenosylcob(III)inamide-GDP = adenosylcob(III)alamin 5'-phosphate + GMP + H(+)</text>
        <dbReference type="Rhea" id="RHEA:23560"/>
        <dbReference type="ChEBI" id="CHEBI:15378"/>
        <dbReference type="ChEBI" id="CHEBI:57918"/>
        <dbReference type="ChEBI" id="CHEBI:58115"/>
        <dbReference type="ChEBI" id="CHEBI:60487"/>
        <dbReference type="ChEBI" id="CHEBI:60493"/>
        <dbReference type="EC" id="2.7.8.26"/>
    </reaction>
</comment>
<dbReference type="EC" id="2.7.8.26" evidence="5 19"/>
<evidence type="ECO:0000256" key="1">
    <source>
        <dbReference type="ARBA" id="ARBA00001946"/>
    </source>
</evidence>
<evidence type="ECO:0000256" key="18">
    <source>
        <dbReference type="ARBA" id="ARBA00049504"/>
    </source>
</evidence>
<dbReference type="InterPro" id="IPR003805">
    <property type="entry name" value="CobS"/>
</dbReference>
<evidence type="ECO:0000313" key="21">
    <source>
        <dbReference type="Proteomes" id="UP000246132"/>
    </source>
</evidence>
<sequence>MTPASVARALGFLTRLPVPARFFGAGEVALSDDAGSFALAGALIAVPGAVLLLIGAVFGAPPLMMAGIAVLATIALTGALHEDGLADTADGFGGGATGERRMDIMRDSAIGTYGVLAVIASVLLQVTALGALAETGVIQAAFAFVAAHTASRAAMVWHWSKTPPARTDGVAAASGQPPTTAVNAVLVGAGIVLALAAILATGVVVTALAAVAVSAATAGFSRLSGRLIGGHTGDTIGATEQIARSVMLVGLAMAA</sequence>
<comment type="function">
    <text evidence="14 19">Joins adenosylcobinamide-GDP and alpha-ribazole to generate adenosylcobalamin (Ado-cobalamin). Also synthesizes adenosylcobalamin 5'-phosphate from adenosylcobinamide-GDP and alpha-ribazole 5'-phosphate.</text>
</comment>
<comment type="catalytic activity">
    <reaction evidence="17 19">
        <text>alpha-ribazole + adenosylcob(III)inamide-GDP = adenosylcob(III)alamin + GMP + H(+)</text>
        <dbReference type="Rhea" id="RHEA:16049"/>
        <dbReference type="ChEBI" id="CHEBI:10329"/>
        <dbReference type="ChEBI" id="CHEBI:15378"/>
        <dbReference type="ChEBI" id="CHEBI:18408"/>
        <dbReference type="ChEBI" id="CHEBI:58115"/>
        <dbReference type="ChEBI" id="CHEBI:60487"/>
        <dbReference type="EC" id="2.7.8.26"/>
    </reaction>
</comment>
<protein>
    <recommendedName>
        <fullName evidence="6 19">Adenosylcobinamide-GDP ribazoletransferase</fullName>
        <ecNumber evidence="5 19">2.7.8.26</ecNumber>
    </recommendedName>
    <alternativeName>
        <fullName evidence="16 19">Cobalamin synthase</fullName>
    </alternativeName>
    <alternativeName>
        <fullName evidence="15 19">Cobalamin-5'-phosphate synthase</fullName>
    </alternativeName>
</protein>
<name>A0A3A8AH02_9HYPH</name>
<evidence type="ECO:0000256" key="9">
    <source>
        <dbReference type="ARBA" id="ARBA00022679"/>
    </source>
</evidence>
<dbReference type="AlphaFoldDB" id="A0A3A8AH02"/>
<keyword evidence="11 19" id="KW-0460">Magnesium</keyword>
<evidence type="ECO:0000256" key="14">
    <source>
        <dbReference type="ARBA" id="ARBA00025228"/>
    </source>
</evidence>
<comment type="subcellular location">
    <subcellularLocation>
        <location evidence="2 19">Cell membrane</location>
        <topology evidence="2 19">Multi-pass membrane protein</topology>
    </subcellularLocation>
</comment>
<evidence type="ECO:0000256" key="5">
    <source>
        <dbReference type="ARBA" id="ARBA00013200"/>
    </source>
</evidence>
<keyword evidence="21" id="KW-1185">Reference proteome</keyword>
<keyword evidence="8 19" id="KW-0169">Cobalamin biosynthesis</keyword>
<comment type="caution">
    <text evidence="19">Lacks conserved residue(s) required for the propagation of feature annotation.</text>
</comment>
<dbReference type="OrthoDB" id="9794626at2"/>
<dbReference type="UniPathway" id="UPA00148">
    <property type="reaction ID" value="UER00238"/>
</dbReference>
<feature type="transmembrane region" description="Helical" evidence="19">
    <location>
        <begin position="37"/>
        <end position="58"/>
    </location>
</feature>
<keyword evidence="10 19" id="KW-0812">Transmembrane</keyword>
<proteinExistence type="inferred from homology"/>
<feature type="transmembrane region" description="Helical" evidence="19">
    <location>
        <begin position="180"/>
        <end position="213"/>
    </location>
</feature>
<keyword evidence="7 19" id="KW-1003">Cell membrane</keyword>
<evidence type="ECO:0000256" key="12">
    <source>
        <dbReference type="ARBA" id="ARBA00022989"/>
    </source>
</evidence>
<evidence type="ECO:0000256" key="7">
    <source>
        <dbReference type="ARBA" id="ARBA00022475"/>
    </source>
</evidence>
<evidence type="ECO:0000256" key="19">
    <source>
        <dbReference type="HAMAP-Rule" id="MF_00719"/>
    </source>
</evidence>
<evidence type="ECO:0000256" key="15">
    <source>
        <dbReference type="ARBA" id="ARBA00032605"/>
    </source>
</evidence>
<comment type="cofactor">
    <cofactor evidence="1 19">
        <name>Mg(2+)</name>
        <dbReference type="ChEBI" id="CHEBI:18420"/>
    </cofactor>
</comment>
<evidence type="ECO:0000256" key="13">
    <source>
        <dbReference type="ARBA" id="ARBA00023136"/>
    </source>
</evidence>
<evidence type="ECO:0000256" key="6">
    <source>
        <dbReference type="ARBA" id="ARBA00015850"/>
    </source>
</evidence>
<dbReference type="PANTHER" id="PTHR34148">
    <property type="entry name" value="ADENOSYLCOBINAMIDE-GDP RIBAZOLETRANSFERASE"/>
    <property type="match status" value="1"/>
</dbReference>
<dbReference type="Proteomes" id="UP000246132">
    <property type="component" value="Unassembled WGS sequence"/>
</dbReference>
<comment type="similarity">
    <text evidence="4 19">Belongs to the CobS family.</text>
</comment>
<evidence type="ECO:0000313" key="20">
    <source>
        <dbReference type="EMBL" id="RKF08349.1"/>
    </source>
</evidence>
<evidence type="ECO:0000256" key="16">
    <source>
        <dbReference type="ARBA" id="ARBA00032853"/>
    </source>
</evidence>
<gene>
    <name evidence="19" type="primary">cobS</name>
    <name evidence="20" type="ORF">DEM25_003460</name>
</gene>
<dbReference type="GO" id="GO:0008818">
    <property type="term" value="F:cobalamin 5'-phosphate synthase activity"/>
    <property type="evidence" value="ECO:0007669"/>
    <property type="project" value="UniProtKB-UniRule"/>
</dbReference>
<reference evidence="20 21" key="1">
    <citation type="journal article" date="2018" name="Int. J. Syst. Bacteriol.">
        <title>Oceaniradius stylonemae gen. nov., sp. nov., isolated from a red alga, Stylonema cornu-cervi.</title>
        <authorList>
            <person name="Jeong S."/>
        </authorList>
    </citation>
    <scope>NUCLEOTIDE SEQUENCE [LARGE SCALE GENOMIC DNA]</scope>
    <source>
        <strain evidence="20 21">StC1</strain>
    </source>
</reference>
<dbReference type="Pfam" id="PF02654">
    <property type="entry name" value="CobS"/>
    <property type="match status" value="1"/>
</dbReference>
<organism evidence="20 21">
    <name type="scientific">Oceaniradius stylonematis</name>
    <dbReference type="NCBI Taxonomy" id="2184161"/>
    <lineage>
        <taxon>Bacteria</taxon>
        <taxon>Pseudomonadati</taxon>
        <taxon>Pseudomonadota</taxon>
        <taxon>Alphaproteobacteria</taxon>
        <taxon>Hyphomicrobiales</taxon>
        <taxon>Ahrensiaceae</taxon>
        <taxon>Oceaniradius</taxon>
    </lineage>
</organism>
<keyword evidence="9 19" id="KW-0808">Transferase</keyword>
<dbReference type="HAMAP" id="MF_00719">
    <property type="entry name" value="CobS"/>
    <property type="match status" value="1"/>
</dbReference>
<keyword evidence="13 19" id="KW-0472">Membrane</keyword>
<dbReference type="GO" id="GO:0051073">
    <property type="term" value="F:adenosylcobinamide-GDP ribazoletransferase activity"/>
    <property type="evidence" value="ECO:0007669"/>
    <property type="project" value="UniProtKB-UniRule"/>
</dbReference>
<feature type="transmembrane region" description="Helical" evidence="19">
    <location>
        <begin position="110"/>
        <end position="133"/>
    </location>
</feature>
<evidence type="ECO:0000256" key="17">
    <source>
        <dbReference type="ARBA" id="ARBA00048623"/>
    </source>
</evidence>
<evidence type="ECO:0000256" key="3">
    <source>
        <dbReference type="ARBA" id="ARBA00004663"/>
    </source>
</evidence>
<evidence type="ECO:0000256" key="10">
    <source>
        <dbReference type="ARBA" id="ARBA00022692"/>
    </source>
</evidence>
<keyword evidence="12 19" id="KW-1133">Transmembrane helix</keyword>
<dbReference type="RefSeq" id="WP_109768154.1">
    <property type="nucleotide sequence ID" value="NZ_QFWV02000002.1"/>
</dbReference>
<accession>A0A3A8AH02</accession>
<dbReference type="PANTHER" id="PTHR34148:SF1">
    <property type="entry name" value="ADENOSYLCOBINAMIDE-GDP RIBAZOLETRANSFERASE"/>
    <property type="match status" value="1"/>
</dbReference>
<dbReference type="EMBL" id="QFWV02000002">
    <property type="protein sequence ID" value="RKF08349.1"/>
    <property type="molecule type" value="Genomic_DNA"/>
</dbReference>
<evidence type="ECO:0000256" key="2">
    <source>
        <dbReference type="ARBA" id="ARBA00004651"/>
    </source>
</evidence>
<dbReference type="GO" id="GO:0005886">
    <property type="term" value="C:plasma membrane"/>
    <property type="evidence" value="ECO:0007669"/>
    <property type="project" value="UniProtKB-SubCell"/>
</dbReference>
<evidence type="ECO:0000256" key="8">
    <source>
        <dbReference type="ARBA" id="ARBA00022573"/>
    </source>
</evidence>
<comment type="pathway">
    <text evidence="3 19">Cofactor biosynthesis; adenosylcobalamin biosynthesis; adenosylcobalamin from cob(II)yrinate a,c-diamide: step 7/7.</text>
</comment>
<dbReference type="GO" id="GO:0009236">
    <property type="term" value="P:cobalamin biosynthetic process"/>
    <property type="evidence" value="ECO:0007669"/>
    <property type="project" value="UniProtKB-UniRule"/>
</dbReference>